<dbReference type="PROSITE" id="PS51198">
    <property type="entry name" value="UVRD_HELICASE_ATP_BIND"/>
    <property type="match status" value="1"/>
</dbReference>
<dbReference type="SUPFAM" id="SSF52540">
    <property type="entry name" value="P-loop containing nucleoside triphosphate hydrolases"/>
    <property type="match status" value="1"/>
</dbReference>
<dbReference type="RefSeq" id="WP_151419372.1">
    <property type="nucleotide sequence ID" value="NZ_VMRG01000001.1"/>
</dbReference>
<dbReference type="InterPro" id="IPR027417">
    <property type="entry name" value="P-loop_NTPase"/>
</dbReference>
<reference evidence="12 13" key="1">
    <citation type="submission" date="2019-07" db="EMBL/GenBank/DDBJ databases">
        <title>Draft genome Sequence of Chlorobium phaeovibrioides sp. strain PhvTcv-s14, from the Phylum Chlorobi.</title>
        <authorList>
            <person name="Babenko V."/>
            <person name="Boldyreva D."/>
            <person name="Kanygina A."/>
            <person name="Selezneva O."/>
            <person name="Akopiyan T."/>
            <person name="Lunina O."/>
        </authorList>
    </citation>
    <scope>NUCLEOTIDE SEQUENCE [LARGE SCALE GENOMIC DNA]</scope>
    <source>
        <strain evidence="12 13">GrTcv12</strain>
    </source>
</reference>
<keyword evidence="2 10" id="KW-0378">Hydrolase</keyword>
<evidence type="ECO:0000256" key="2">
    <source>
        <dbReference type="ARBA" id="ARBA00022801"/>
    </source>
</evidence>
<dbReference type="Pfam" id="PF13361">
    <property type="entry name" value="UvrD_C"/>
    <property type="match status" value="1"/>
</dbReference>
<organism evidence="12 13">
    <name type="scientific">Chlorobium phaeovibrioides</name>
    <dbReference type="NCBI Taxonomy" id="1094"/>
    <lineage>
        <taxon>Bacteria</taxon>
        <taxon>Pseudomonadati</taxon>
        <taxon>Chlorobiota</taxon>
        <taxon>Chlorobiia</taxon>
        <taxon>Chlorobiales</taxon>
        <taxon>Chlorobiaceae</taxon>
        <taxon>Chlorobium/Pelodictyon group</taxon>
        <taxon>Chlorobium</taxon>
    </lineage>
</organism>
<comment type="catalytic activity">
    <reaction evidence="6">
        <text>Couples ATP hydrolysis with the unwinding of duplex DNA by translocating in the 3'-5' direction.</text>
        <dbReference type="EC" id="5.6.2.4"/>
    </reaction>
</comment>
<evidence type="ECO:0000256" key="10">
    <source>
        <dbReference type="PROSITE-ProRule" id="PRU00560"/>
    </source>
</evidence>
<keyword evidence="3 10" id="KW-0347">Helicase</keyword>
<evidence type="ECO:0000256" key="5">
    <source>
        <dbReference type="ARBA" id="ARBA00023235"/>
    </source>
</evidence>
<dbReference type="Gene3D" id="3.40.50.300">
    <property type="entry name" value="P-loop containing nucleotide triphosphate hydrolases"/>
    <property type="match status" value="2"/>
</dbReference>
<dbReference type="InterPro" id="IPR014017">
    <property type="entry name" value="DNA_helicase_UvrD-like_C"/>
</dbReference>
<evidence type="ECO:0000313" key="12">
    <source>
        <dbReference type="EMBL" id="KAA6232507.1"/>
    </source>
</evidence>
<comment type="caution">
    <text evidence="12">The sequence shown here is derived from an EMBL/GenBank/DDBJ whole genome shotgun (WGS) entry which is preliminary data.</text>
</comment>
<gene>
    <name evidence="12" type="ORF">FP507_04980</name>
</gene>
<keyword evidence="5" id="KW-0413">Isomerase</keyword>
<evidence type="ECO:0000256" key="8">
    <source>
        <dbReference type="ARBA" id="ARBA00034923"/>
    </source>
</evidence>
<feature type="domain" description="UvrD-like helicase ATP-binding" evidence="11">
    <location>
        <begin position="2"/>
        <end position="241"/>
    </location>
</feature>
<dbReference type="AlphaFoldDB" id="A0A5M8IBV7"/>
<dbReference type="Pfam" id="PF00580">
    <property type="entry name" value="UvrD-helicase"/>
    <property type="match status" value="2"/>
</dbReference>
<accession>A0A5M8IBV7</accession>
<protein>
    <recommendedName>
        <fullName evidence="7">DNA 3'-5' helicase</fullName>
        <ecNumber evidence="7">5.6.2.4</ecNumber>
    </recommendedName>
    <alternativeName>
        <fullName evidence="8">DNA 3'-5' helicase II</fullName>
    </alternativeName>
</protein>
<sequence length="576" mass="64355">MTFTTSPDRELILNADGHVLVTGGPGSGKTTVALRKALLRIEEGLLPEQKVLFLSFSRAAVTRIVQAARQDVPKDSRRYLEIQTFHSFFWQLVQGHGYLLGAVSPIRLLPPHDERSMRKGAIDNNPEWDAECERLFFDEGRIVFDLFAPKALAILQRSNAHRKLLADRYPLIIVDEAQDTGTEQWACIELLEGLTQLICLADLDQQIYDFRRDVSPERLQQIMTALNPLEVDLGIQNNRSPNAEIVKFANDILARNPRGSLYQGVSQKYIRPDIANRDSTIRRAIGILRKDIIASTGKSPQSIAYLTNWGKGVNIIAKALQGGKGIKSIPHRVVMDEAEVLLATRVIAFCLEPIADIWTSLATCLDLIAELYRARGKSSNINKAEQLARNATKARNKSESGSAKCPCALKAILEHIQANSFSGNPGQDWLTVRQLFEQTGVTELRFIADKVIYLIGFNRGRRIADALAEIWLRRGKYEHARSIIETVITEDQIIGSDNDLTGINVMTMHKSKGKEFDGVIILHLGNSISPFSPDKEQSPHTKSRKLLRVAITRARQHVLLLTDAYSKSPLLAGHRL</sequence>
<evidence type="ECO:0000256" key="4">
    <source>
        <dbReference type="ARBA" id="ARBA00022840"/>
    </source>
</evidence>
<dbReference type="Proteomes" id="UP000327458">
    <property type="component" value="Unassembled WGS sequence"/>
</dbReference>
<name>A0A5M8IBV7_CHLPH</name>
<dbReference type="GO" id="GO:0003677">
    <property type="term" value="F:DNA binding"/>
    <property type="evidence" value="ECO:0007669"/>
    <property type="project" value="InterPro"/>
</dbReference>
<evidence type="ECO:0000256" key="3">
    <source>
        <dbReference type="ARBA" id="ARBA00022806"/>
    </source>
</evidence>
<evidence type="ECO:0000256" key="6">
    <source>
        <dbReference type="ARBA" id="ARBA00034617"/>
    </source>
</evidence>
<dbReference type="GO" id="GO:0000725">
    <property type="term" value="P:recombinational repair"/>
    <property type="evidence" value="ECO:0007669"/>
    <property type="project" value="TreeGrafter"/>
</dbReference>
<evidence type="ECO:0000259" key="11">
    <source>
        <dbReference type="PROSITE" id="PS51198"/>
    </source>
</evidence>
<dbReference type="PANTHER" id="PTHR11070:SF2">
    <property type="entry name" value="ATP-DEPENDENT DNA HELICASE SRS2"/>
    <property type="match status" value="1"/>
</dbReference>
<evidence type="ECO:0000313" key="13">
    <source>
        <dbReference type="Proteomes" id="UP000327458"/>
    </source>
</evidence>
<evidence type="ECO:0000256" key="1">
    <source>
        <dbReference type="ARBA" id="ARBA00022741"/>
    </source>
</evidence>
<evidence type="ECO:0000256" key="9">
    <source>
        <dbReference type="ARBA" id="ARBA00048988"/>
    </source>
</evidence>
<comment type="catalytic activity">
    <reaction evidence="9">
        <text>ATP + H2O = ADP + phosphate + H(+)</text>
        <dbReference type="Rhea" id="RHEA:13065"/>
        <dbReference type="ChEBI" id="CHEBI:15377"/>
        <dbReference type="ChEBI" id="CHEBI:15378"/>
        <dbReference type="ChEBI" id="CHEBI:30616"/>
        <dbReference type="ChEBI" id="CHEBI:43474"/>
        <dbReference type="ChEBI" id="CHEBI:456216"/>
        <dbReference type="EC" id="5.6.2.4"/>
    </reaction>
</comment>
<dbReference type="EMBL" id="VMRG01000001">
    <property type="protein sequence ID" value="KAA6232507.1"/>
    <property type="molecule type" value="Genomic_DNA"/>
</dbReference>
<keyword evidence="1 10" id="KW-0547">Nucleotide-binding</keyword>
<dbReference type="GO" id="GO:0016887">
    <property type="term" value="F:ATP hydrolysis activity"/>
    <property type="evidence" value="ECO:0007669"/>
    <property type="project" value="RHEA"/>
</dbReference>
<dbReference type="PANTHER" id="PTHR11070">
    <property type="entry name" value="UVRD / RECB / PCRA DNA HELICASE FAMILY MEMBER"/>
    <property type="match status" value="1"/>
</dbReference>
<proteinExistence type="predicted"/>
<dbReference type="GO" id="GO:0005524">
    <property type="term" value="F:ATP binding"/>
    <property type="evidence" value="ECO:0007669"/>
    <property type="project" value="UniProtKB-UniRule"/>
</dbReference>
<dbReference type="EC" id="5.6.2.4" evidence="7"/>
<feature type="binding site" evidence="10">
    <location>
        <begin position="23"/>
        <end position="30"/>
    </location>
    <ligand>
        <name>ATP</name>
        <dbReference type="ChEBI" id="CHEBI:30616"/>
    </ligand>
</feature>
<keyword evidence="4 10" id="KW-0067">ATP-binding</keyword>
<dbReference type="InterPro" id="IPR014016">
    <property type="entry name" value="UvrD-like_ATP-bd"/>
</dbReference>
<dbReference type="GO" id="GO:0043138">
    <property type="term" value="F:3'-5' DNA helicase activity"/>
    <property type="evidence" value="ECO:0007669"/>
    <property type="project" value="UniProtKB-EC"/>
</dbReference>
<evidence type="ECO:0000256" key="7">
    <source>
        <dbReference type="ARBA" id="ARBA00034808"/>
    </source>
</evidence>
<dbReference type="InterPro" id="IPR000212">
    <property type="entry name" value="DNA_helicase_UvrD/REP"/>
</dbReference>